<organism evidence="1 2">
    <name type="scientific">Duganella radicis</name>
    <dbReference type="NCBI Taxonomy" id="551988"/>
    <lineage>
        <taxon>Bacteria</taxon>
        <taxon>Pseudomonadati</taxon>
        <taxon>Pseudomonadota</taxon>
        <taxon>Betaproteobacteria</taxon>
        <taxon>Burkholderiales</taxon>
        <taxon>Oxalobacteraceae</taxon>
        <taxon>Telluria group</taxon>
        <taxon>Duganella</taxon>
    </lineage>
</organism>
<gene>
    <name evidence="1" type="ORF">GM676_01660</name>
</gene>
<dbReference type="RefSeq" id="WP_155461631.1">
    <property type="nucleotide sequence ID" value="NZ_WNKY01000001.1"/>
</dbReference>
<evidence type="ECO:0000313" key="2">
    <source>
        <dbReference type="Proteomes" id="UP000475582"/>
    </source>
</evidence>
<reference evidence="1 2" key="1">
    <citation type="submission" date="2019-11" db="EMBL/GenBank/DDBJ databases">
        <title>Type strains purchased from KCTC, JCM and DSMZ.</title>
        <authorList>
            <person name="Lu H."/>
        </authorList>
    </citation>
    <scope>NUCLEOTIDE SEQUENCE [LARGE SCALE GENOMIC DNA]</scope>
    <source>
        <strain evidence="1 2">KCTC 22382</strain>
    </source>
</reference>
<proteinExistence type="predicted"/>
<dbReference type="OrthoDB" id="8719744at2"/>
<protein>
    <submittedName>
        <fullName evidence="1">Uncharacterized protein</fullName>
    </submittedName>
</protein>
<name>A0A6L6PCP0_9BURK</name>
<keyword evidence="2" id="KW-1185">Reference proteome</keyword>
<evidence type="ECO:0000313" key="1">
    <source>
        <dbReference type="EMBL" id="MTV36287.1"/>
    </source>
</evidence>
<dbReference type="Proteomes" id="UP000475582">
    <property type="component" value="Unassembled WGS sequence"/>
</dbReference>
<dbReference type="EMBL" id="WNKY01000001">
    <property type="protein sequence ID" value="MTV36287.1"/>
    <property type="molecule type" value="Genomic_DNA"/>
</dbReference>
<comment type="caution">
    <text evidence="1">The sequence shown here is derived from an EMBL/GenBank/DDBJ whole genome shotgun (WGS) entry which is preliminary data.</text>
</comment>
<accession>A0A6L6PCP0</accession>
<sequence>MRYPNLRYGSPSELAYYITTDHGTVRDVARRLRRDERTVKDWASGKTRVPWWVPEIMRLQRMESDQQLRQMGIRPQRGLGVVTHEGQLELRRPAEKKTPQITDLRRDEFNPVDRVMLAALPSR</sequence>
<dbReference type="AlphaFoldDB" id="A0A6L6PCP0"/>